<accession>A0A2K9ALZ5</accession>
<keyword evidence="2" id="KW-1185">Reference proteome</keyword>
<dbReference type="OrthoDB" id="8537043at2"/>
<dbReference type="Proteomes" id="UP000232693">
    <property type="component" value="Chromosome"/>
</dbReference>
<gene>
    <name evidence="1" type="ORF">CW740_12100</name>
</gene>
<dbReference type="KEGG" id="kpd:CW740_12100"/>
<name>A0A2K9ALZ5_9GAMM</name>
<evidence type="ECO:0000313" key="2">
    <source>
        <dbReference type="Proteomes" id="UP000232693"/>
    </source>
</evidence>
<sequence>MLHHLLKFLIAFAVLLYPVAVYFGLQHLQPKTIAIILAVLVLLRGFLARSKLMETMKGLWLIVLVTGLSVAGLSFILNSTLGLKLYPVIVTGSFLAIFSYSLYAPPTIIERFARLQTSELPPEAIPYTTRVTKIWCLFFVLNILVSLYTVFFTTVEIWALYNGLISYLLMGLLFIGEWGYRRLVLKKA</sequence>
<evidence type="ECO:0000313" key="1">
    <source>
        <dbReference type="EMBL" id="AUD79954.1"/>
    </source>
</evidence>
<dbReference type="AlphaFoldDB" id="A0A2K9ALZ5"/>
<organism evidence="1 2">
    <name type="scientific">Kangiella profundi</name>
    <dbReference type="NCBI Taxonomy" id="1561924"/>
    <lineage>
        <taxon>Bacteria</taxon>
        <taxon>Pseudomonadati</taxon>
        <taxon>Pseudomonadota</taxon>
        <taxon>Gammaproteobacteria</taxon>
        <taxon>Kangiellales</taxon>
        <taxon>Kangiellaceae</taxon>
        <taxon>Kangiella</taxon>
    </lineage>
</organism>
<proteinExistence type="predicted"/>
<protein>
    <submittedName>
        <fullName evidence="1">Uncharacterized protein</fullName>
    </submittedName>
</protein>
<dbReference type="EMBL" id="CP025120">
    <property type="protein sequence ID" value="AUD79954.1"/>
    <property type="molecule type" value="Genomic_DNA"/>
</dbReference>
<reference evidence="1 2" key="1">
    <citation type="submission" date="2017-12" db="EMBL/GenBank/DDBJ databases">
        <title>Kangiella profundi FT102 completed genome.</title>
        <authorList>
            <person name="Xu J."/>
            <person name="Wang J."/>
            <person name="Lu Y."/>
        </authorList>
    </citation>
    <scope>NUCLEOTIDE SEQUENCE [LARGE SCALE GENOMIC DNA]</scope>
    <source>
        <strain evidence="1 2">FT102</strain>
    </source>
</reference>
<dbReference type="RefSeq" id="WP_106647797.1">
    <property type="nucleotide sequence ID" value="NZ_BMGO01000001.1"/>
</dbReference>